<keyword evidence="1" id="KW-1133">Transmembrane helix</keyword>
<sequence length="35" mass="4419">MFNRHQEFHQCNICQWYWWLITLLNSPVFVFCISN</sequence>
<evidence type="ECO:0000313" key="2">
    <source>
        <dbReference type="EMBL" id="MBX38351.1"/>
    </source>
</evidence>
<organism evidence="2">
    <name type="scientific">Rhizophora mucronata</name>
    <name type="common">Asiatic mangrove</name>
    <dbReference type="NCBI Taxonomy" id="61149"/>
    <lineage>
        <taxon>Eukaryota</taxon>
        <taxon>Viridiplantae</taxon>
        <taxon>Streptophyta</taxon>
        <taxon>Embryophyta</taxon>
        <taxon>Tracheophyta</taxon>
        <taxon>Spermatophyta</taxon>
        <taxon>Magnoliopsida</taxon>
        <taxon>eudicotyledons</taxon>
        <taxon>Gunneridae</taxon>
        <taxon>Pentapetalae</taxon>
        <taxon>rosids</taxon>
        <taxon>fabids</taxon>
        <taxon>Malpighiales</taxon>
        <taxon>Rhizophoraceae</taxon>
        <taxon>Rhizophora</taxon>
    </lineage>
</organism>
<reference evidence="2" key="1">
    <citation type="submission" date="2018-02" db="EMBL/GenBank/DDBJ databases">
        <title>Rhizophora mucronata_Transcriptome.</title>
        <authorList>
            <person name="Meera S.P."/>
            <person name="Sreeshan A."/>
            <person name="Augustine A."/>
        </authorList>
    </citation>
    <scope>NUCLEOTIDE SEQUENCE</scope>
    <source>
        <tissue evidence="2">Leaf</tissue>
    </source>
</reference>
<proteinExistence type="predicted"/>
<accession>A0A2P2N771</accession>
<evidence type="ECO:0000256" key="1">
    <source>
        <dbReference type="SAM" id="Phobius"/>
    </source>
</evidence>
<name>A0A2P2N771_RHIMU</name>
<feature type="transmembrane region" description="Helical" evidence="1">
    <location>
        <begin position="16"/>
        <end position="34"/>
    </location>
</feature>
<dbReference type="EMBL" id="GGEC01057867">
    <property type="protein sequence ID" value="MBX38351.1"/>
    <property type="molecule type" value="Transcribed_RNA"/>
</dbReference>
<keyword evidence="1" id="KW-0812">Transmembrane</keyword>
<keyword evidence="1" id="KW-0472">Membrane</keyword>
<protein>
    <submittedName>
        <fullName evidence="2">Uncharacterized protein</fullName>
    </submittedName>
</protein>
<dbReference type="AlphaFoldDB" id="A0A2P2N771"/>